<reference evidence="3 4" key="1">
    <citation type="submission" date="2019-08" db="EMBL/GenBank/DDBJ databases">
        <authorList>
            <person name="Peeters C."/>
        </authorList>
    </citation>
    <scope>NUCLEOTIDE SEQUENCE [LARGE SCALE GENOMIC DNA]</scope>
    <source>
        <strain evidence="3 4">LMG 31108</strain>
    </source>
</reference>
<dbReference type="Gene3D" id="3.30.2130.10">
    <property type="entry name" value="VC0802-like"/>
    <property type="match status" value="1"/>
</dbReference>
<dbReference type="EMBL" id="CABPSB010000011">
    <property type="protein sequence ID" value="VVE21687.1"/>
    <property type="molecule type" value="Genomic_DNA"/>
</dbReference>
<proteinExistence type="predicted"/>
<dbReference type="InterPro" id="IPR018717">
    <property type="entry name" value="DUF2241"/>
</dbReference>
<keyword evidence="4" id="KW-1185">Reference proteome</keyword>
<protein>
    <submittedName>
        <fullName evidence="3">Uncharacterized protein</fullName>
    </submittedName>
</protein>
<dbReference type="Pfam" id="PF10000">
    <property type="entry name" value="ACT_3"/>
    <property type="match status" value="1"/>
</dbReference>
<dbReference type="PANTHER" id="PTHR39199">
    <property type="entry name" value="BLR5128 PROTEIN"/>
    <property type="match status" value="1"/>
</dbReference>
<name>A0A5E4W9L3_9BURK</name>
<evidence type="ECO:0000313" key="4">
    <source>
        <dbReference type="Proteomes" id="UP000406256"/>
    </source>
</evidence>
<dbReference type="AlphaFoldDB" id="A0A5E4W9L3"/>
<dbReference type="PANTHER" id="PTHR39199:SF1">
    <property type="entry name" value="BLR5128 PROTEIN"/>
    <property type="match status" value="1"/>
</dbReference>
<dbReference type="RefSeq" id="WP_150669866.1">
    <property type="nucleotide sequence ID" value="NZ_CABPSB010000011.1"/>
</dbReference>
<evidence type="ECO:0000259" key="1">
    <source>
        <dbReference type="Pfam" id="PF10000"/>
    </source>
</evidence>
<feature type="domain" description="DUF2241" evidence="1">
    <location>
        <begin position="4"/>
        <end position="69"/>
    </location>
</feature>
<evidence type="ECO:0000259" key="2">
    <source>
        <dbReference type="Pfam" id="PF13840"/>
    </source>
</evidence>
<dbReference type="Pfam" id="PF13840">
    <property type="entry name" value="ACT_7"/>
    <property type="match status" value="1"/>
</dbReference>
<accession>A0A5E4W9L3</accession>
<dbReference type="SUPFAM" id="SSF55021">
    <property type="entry name" value="ACT-like"/>
    <property type="match status" value="2"/>
</dbReference>
<dbReference type="Proteomes" id="UP000406256">
    <property type="component" value="Unassembled WGS sequence"/>
</dbReference>
<dbReference type="InterPro" id="IPR045865">
    <property type="entry name" value="ACT-like_dom_sf"/>
</dbReference>
<dbReference type="OrthoDB" id="517867at2"/>
<sequence>MTPVSDLNDILKSLEPELNDGEYAYVVVPHAFDFAHLTPLATFREREGTTLVIDAASARNASLEIVFLCAWITLTVNSDLEAVGLTATFAHALAAAGVSCNVIAGVYHDHIFVPVDQGPQAMRVLQAIQSQAVRGSEA</sequence>
<organism evidence="3 4">
    <name type="scientific">Pandoraea anhela</name>
    <dbReference type="NCBI Taxonomy" id="2508295"/>
    <lineage>
        <taxon>Bacteria</taxon>
        <taxon>Pseudomonadati</taxon>
        <taxon>Pseudomonadota</taxon>
        <taxon>Betaproteobacteria</taxon>
        <taxon>Burkholderiales</taxon>
        <taxon>Burkholderiaceae</taxon>
        <taxon>Pandoraea</taxon>
    </lineage>
</organism>
<evidence type="ECO:0000313" key="3">
    <source>
        <dbReference type="EMBL" id="VVE21687.1"/>
    </source>
</evidence>
<dbReference type="InterPro" id="IPR027795">
    <property type="entry name" value="CASTOR_ACT_dom"/>
</dbReference>
<feature type="domain" description="CASTOR ACT" evidence="2">
    <location>
        <begin position="70"/>
        <end position="126"/>
    </location>
</feature>
<gene>
    <name evidence="3" type="ORF">PAN31108_03161</name>
</gene>